<dbReference type="InterPro" id="IPR014314">
    <property type="entry name" value="Succ_DH_cytb556"/>
</dbReference>
<dbReference type="OrthoDB" id="9799441at2"/>
<proteinExistence type="inferred from homology"/>
<name>A0A0A1FEG9_9BURK</name>
<dbReference type="Gene3D" id="1.20.1300.10">
    <property type="entry name" value="Fumarate reductase/succinate dehydrogenase, transmembrane subunit"/>
    <property type="match status" value="1"/>
</dbReference>
<keyword evidence="9 12" id="KW-0408">Iron</keyword>
<dbReference type="InterPro" id="IPR000701">
    <property type="entry name" value="SuccDH_FuR_B_TM-su"/>
</dbReference>
<dbReference type="RefSeq" id="WP_038489904.1">
    <property type="nucleotide sequence ID" value="NZ_CP009962.1"/>
</dbReference>
<evidence type="ECO:0000256" key="10">
    <source>
        <dbReference type="ARBA" id="ARBA00023136"/>
    </source>
</evidence>
<keyword evidence="7 12" id="KW-0479">Metal-binding</keyword>
<evidence type="ECO:0000256" key="8">
    <source>
        <dbReference type="ARBA" id="ARBA00022989"/>
    </source>
</evidence>
<sequence length="136" mass="15189">MSEAAKPNRPQFRNINITQIVGYRLPLAGIISILHRISGLLMFLLLPFILFMLDKSLVSETSFEYFKGFTSGWFVKLVILALSWAYLHHFCAGIRHLVMDNHIGLSKDSARKSAASVLVISLPLALIVALKLFGAF</sequence>
<gene>
    <name evidence="14" type="ORF">LT85_2901</name>
</gene>
<organism evidence="14 15">
    <name type="scientific">Collimonas arenae</name>
    <dbReference type="NCBI Taxonomy" id="279058"/>
    <lineage>
        <taxon>Bacteria</taxon>
        <taxon>Pseudomonadati</taxon>
        <taxon>Pseudomonadota</taxon>
        <taxon>Betaproteobacteria</taxon>
        <taxon>Burkholderiales</taxon>
        <taxon>Oxalobacteraceae</taxon>
        <taxon>Collimonas</taxon>
    </lineage>
</organism>
<dbReference type="HOGENOM" id="CLU_094691_2_0_4"/>
<evidence type="ECO:0000256" key="4">
    <source>
        <dbReference type="ARBA" id="ARBA00020076"/>
    </source>
</evidence>
<dbReference type="GO" id="GO:0005886">
    <property type="term" value="C:plasma membrane"/>
    <property type="evidence" value="ECO:0007669"/>
    <property type="project" value="TreeGrafter"/>
</dbReference>
<accession>A0A0A1FEG9</accession>
<feature type="transmembrane region" description="Helical" evidence="13">
    <location>
        <begin position="33"/>
        <end position="53"/>
    </location>
</feature>
<reference evidence="15" key="1">
    <citation type="journal article" date="2014" name="Soil Biol. Biochem.">
        <title>Structure and function of bacterial communities in ageing soils: Insights from the Mendocino ecological staircase.</title>
        <authorList>
            <person name="Uroz S."/>
            <person name="Tech J.J."/>
            <person name="Sawaya N.A."/>
            <person name="Frey-Klett P."/>
            <person name="Leveau J.H.J."/>
        </authorList>
    </citation>
    <scope>NUCLEOTIDE SEQUENCE [LARGE SCALE GENOMIC DNA]</scope>
    <source>
        <strain evidence="15">Cal35</strain>
    </source>
</reference>
<dbReference type="PIRSF" id="PIRSF000178">
    <property type="entry name" value="SDH_cyt_b560"/>
    <property type="match status" value="1"/>
</dbReference>
<dbReference type="PANTHER" id="PTHR10978:SF5">
    <property type="entry name" value="SUCCINATE DEHYDROGENASE CYTOCHROME B560 SUBUNIT, MITOCHONDRIAL"/>
    <property type="match status" value="1"/>
</dbReference>
<dbReference type="GO" id="GO:0046872">
    <property type="term" value="F:metal ion binding"/>
    <property type="evidence" value="ECO:0007669"/>
    <property type="project" value="UniProtKB-KW"/>
</dbReference>
<evidence type="ECO:0000256" key="3">
    <source>
        <dbReference type="ARBA" id="ARBA00007244"/>
    </source>
</evidence>
<dbReference type="CDD" id="cd03499">
    <property type="entry name" value="SQR_TypeC_SdhC"/>
    <property type="match status" value="1"/>
</dbReference>
<dbReference type="AlphaFoldDB" id="A0A0A1FEG9"/>
<dbReference type="SUPFAM" id="SSF81343">
    <property type="entry name" value="Fumarate reductase respiratory complex transmembrane subunits"/>
    <property type="match status" value="1"/>
</dbReference>
<keyword evidence="10 13" id="KW-0472">Membrane</keyword>
<dbReference type="GO" id="GO:0009055">
    <property type="term" value="F:electron transfer activity"/>
    <property type="evidence" value="ECO:0007669"/>
    <property type="project" value="InterPro"/>
</dbReference>
<keyword evidence="5 12" id="KW-0349">Heme</keyword>
<evidence type="ECO:0000256" key="13">
    <source>
        <dbReference type="SAM" id="Phobius"/>
    </source>
</evidence>
<comment type="subunit">
    <text evidence="11">Part of an enzyme complex containing four subunits: a flavoprotein, an iron-sulfur protein, plus two membrane-anchoring proteins, SdhC and SdhD. The complex can form homotrimers.</text>
</comment>
<feature type="binding site" description="axial binding residue" evidence="12">
    <location>
        <position position="89"/>
    </location>
    <ligand>
        <name>heme</name>
        <dbReference type="ChEBI" id="CHEBI:30413"/>
        <note>ligand shared with second transmembrane subunit</note>
    </ligand>
    <ligandPart>
        <name>Fe</name>
        <dbReference type="ChEBI" id="CHEBI:18248"/>
    </ligandPart>
</feature>
<dbReference type="InterPro" id="IPR034804">
    <property type="entry name" value="SQR/QFR_C/D"/>
</dbReference>
<dbReference type="EMBL" id="CP009962">
    <property type="protein sequence ID" value="AIY42059.1"/>
    <property type="molecule type" value="Genomic_DNA"/>
</dbReference>
<keyword evidence="8 13" id="KW-1133">Transmembrane helix</keyword>
<evidence type="ECO:0000256" key="12">
    <source>
        <dbReference type="PIRSR" id="PIRSR000178-1"/>
    </source>
</evidence>
<evidence type="ECO:0000256" key="11">
    <source>
        <dbReference type="ARBA" id="ARBA00025912"/>
    </source>
</evidence>
<dbReference type="STRING" id="279058.LT85_2901"/>
<comment type="cofactor">
    <cofactor evidence="12">
        <name>heme</name>
        <dbReference type="ChEBI" id="CHEBI:30413"/>
    </cofactor>
    <text evidence="12">The heme is bound between the two transmembrane subunits.</text>
</comment>
<evidence type="ECO:0000256" key="9">
    <source>
        <dbReference type="ARBA" id="ARBA00023004"/>
    </source>
</evidence>
<evidence type="ECO:0000256" key="1">
    <source>
        <dbReference type="ARBA" id="ARBA00004050"/>
    </source>
</evidence>
<comment type="function">
    <text evidence="1">Membrane-anchoring subunit of succinate dehydrogenase (SDH).</text>
</comment>
<evidence type="ECO:0000256" key="2">
    <source>
        <dbReference type="ARBA" id="ARBA00004370"/>
    </source>
</evidence>
<dbReference type="GO" id="GO:0006099">
    <property type="term" value="P:tricarboxylic acid cycle"/>
    <property type="evidence" value="ECO:0007669"/>
    <property type="project" value="InterPro"/>
</dbReference>
<dbReference type="Proteomes" id="UP000030302">
    <property type="component" value="Chromosome"/>
</dbReference>
<keyword evidence="6 13" id="KW-0812">Transmembrane</keyword>
<evidence type="ECO:0000313" key="14">
    <source>
        <dbReference type="EMBL" id="AIY42059.1"/>
    </source>
</evidence>
<dbReference type="NCBIfam" id="TIGR02970">
    <property type="entry name" value="succ_dehyd_cytB"/>
    <property type="match status" value="1"/>
</dbReference>
<evidence type="ECO:0000256" key="6">
    <source>
        <dbReference type="ARBA" id="ARBA00022692"/>
    </source>
</evidence>
<evidence type="ECO:0000313" key="15">
    <source>
        <dbReference type="Proteomes" id="UP000030302"/>
    </source>
</evidence>
<evidence type="ECO:0000256" key="5">
    <source>
        <dbReference type="ARBA" id="ARBA00022617"/>
    </source>
</evidence>
<dbReference type="PANTHER" id="PTHR10978">
    <property type="entry name" value="SUCCINATE DEHYDROGENASE CYTOCHROME B560 SUBUNIT"/>
    <property type="match status" value="1"/>
</dbReference>
<dbReference type="Pfam" id="PF01127">
    <property type="entry name" value="Sdh_cyt"/>
    <property type="match status" value="1"/>
</dbReference>
<feature type="transmembrane region" description="Helical" evidence="13">
    <location>
        <begin position="73"/>
        <end position="92"/>
    </location>
</feature>
<evidence type="ECO:0000256" key="7">
    <source>
        <dbReference type="ARBA" id="ARBA00022723"/>
    </source>
</evidence>
<comment type="similarity">
    <text evidence="3">Belongs to the cytochrome b560 family.</text>
</comment>
<feature type="transmembrane region" description="Helical" evidence="13">
    <location>
        <begin position="113"/>
        <end position="133"/>
    </location>
</feature>
<comment type="subcellular location">
    <subcellularLocation>
        <location evidence="2">Membrane</location>
    </subcellularLocation>
</comment>
<protein>
    <recommendedName>
        <fullName evidence="4">Succinate dehydrogenase cytochrome b556 subunit</fullName>
    </recommendedName>
</protein>
<dbReference type="KEGG" id="care:LT85_2901"/>
<keyword evidence="15" id="KW-1185">Reference proteome</keyword>